<dbReference type="Proteomes" id="UP000004263">
    <property type="component" value="Unassembled WGS sequence"/>
</dbReference>
<accession>Q1N5V5</accession>
<proteinExistence type="predicted"/>
<keyword evidence="1" id="KW-0472">Membrane</keyword>
<feature type="transmembrane region" description="Helical" evidence="1">
    <location>
        <begin position="35"/>
        <end position="55"/>
    </location>
</feature>
<evidence type="ECO:0000313" key="3">
    <source>
        <dbReference type="Proteomes" id="UP000004263"/>
    </source>
</evidence>
<evidence type="ECO:0000313" key="2">
    <source>
        <dbReference type="EMBL" id="EAT13837.1"/>
    </source>
</evidence>
<dbReference type="EMBL" id="AAQH01000001">
    <property type="protein sequence ID" value="EAT13837.1"/>
    <property type="molecule type" value="Genomic_DNA"/>
</dbReference>
<evidence type="ECO:0000256" key="1">
    <source>
        <dbReference type="SAM" id="Phobius"/>
    </source>
</evidence>
<protein>
    <submittedName>
        <fullName evidence="2">Uncharacterized protein</fullName>
    </submittedName>
</protein>
<reference evidence="2 3" key="1">
    <citation type="submission" date="2006-03" db="EMBL/GenBank/DDBJ databases">
        <authorList>
            <person name="Pinhassi J."/>
            <person name="Pedros-Alio C."/>
            <person name="Ferriera S."/>
            <person name="Johnson J."/>
            <person name="Kravitz S."/>
            <person name="Halpern A."/>
            <person name="Remington K."/>
            <person name="Beeson K."/>
            <person name="Tran B."/>
            <person name="Rogers Y.-H."/>
            <person name="Friedman R."/>
            <person name="Venter J.C."/>
        </authorList>
    </citation>
    <scope>NUCLEOTIDE SEQUENCE [LARGE SCALE GENOMIC DNA]</scope>
    <source>
        <strain evidence="2 3">RED65</strain>
    </source>
</reference>
<organism evidence="2 3">
    <name type="scientific">Bermanella marisrubri</name>
    <dbReference type="NCBI Taxonomy" id="207949"/>
    <lineage>
        <taxon>Bacteria</taxon>
        <taxon>Pseudomonadati</taxon>
        <taxon>Pseudomonadota</taxon>
        <taxon>Gammaproteobacteria</taxon>
        <taxon>Oceanospirillales</taxon>
        <taxon>Oceanospirillaceae</taxon>
        <taxon>Bermanella</taxon>
    </lineage>
</organism>
<dbReference type="HOGENOM" id="CLU_2767536_0_0_6"/>
<name>Q1N5V5_9GAMM</name>
<gene>
    <name evidence="2" type="ORF">RED65_10604</name>
</gene>
<keyword evidence="1" id="KW-1133">Transmembrane helix</keyword>
<dbReference type="AlphaFoldDB" id="Q1N5V5"/>
<sequence length="69" mass="7446">MSDAHKKAMLAVFAVLFLLLAIATGFVAIEIQHVSVTSILAITLVIIALDIHWVLNNQDNNDTNLSSEG</sequence>
<keyword evidence="3" id="KW-1185">Reference proteome</keyword>
<keyword evidence="1" id="KW-0812">Transmembrane</keyword>
<dbReference type="RefSeq" id="WP_007017258.1">
    <property type="nucleotide sequence ID" value="NZ_CH724113.1"/>
</dbReference>
<comment type="caution">
    <text evidence="2">The sequence shown here is derived from an EMBL/GenBank/DDBJ whole genome shotgun (WGS) entry which is preliminary data.</text>
</comment>